<feature type="compositionally biased region" description="Acidic residues" evidence="1">
    <location>
        <begin position="267"/>
        <end position="276"/>
    </location>
</feature>
<keyword evidence="2" id="KW-0812">Transmembrane</keyword>
<evidence type="ECO:0000313" key="4">
    <source>
        <dbReference type="Proteomes" id="UP000828924"/>
    </source>
</evidence>
<gene>
    <name evidence="3" type="ORF">J4032_00200</name>
</gene>
<evidence type="ECO:0000256" key="2">
    <source>
        <dbReference type="SAM" id="Phobius"/>
    </source>
</evidence>
<dbReference type="EMBL" id="CP071872">
    <property type="protein sequence ID" value="UNM10138.1"/>
    <property type="molecule type" value="Genomic_DNA"/>
</dbReference>
<dbReference type="InterPro" id="IPR035214">
    <property type="entry name" value="DUF5324"/>
</dbReference>
<protein>
    <submittedName>
        <fullName evidence="3">DUF5324 family protein</fullName>
    </submittedName>
</protein>
<feature type="transmembrane region" description="Helical" evidence="2">
    <location>
        <begin position="193"/>
        <end position="214"/>
    </location>
</feature>
<feature type="compositionally biased region" description="Polar residues" evidence="1">
    <location>
        <begin position="27"/>
        <end position="36"/>
    </location>
</feature>
<organism evidence="3 4">
    <name type="scientific">Streptomyces formicae</name>
    <dbReference type="NCBI Taxonomy" id="1616117"/>
    <lineage>
        <taxon>Bacteria</taxon>
        <taxon>Bacillati</taxon>
        <taxon>Actinomycetota</taxon>
        <taxon>Actinomycetes</taxon>
        <taxon>Kitasatosporales</taxon>
        <taxon>Streptomycetaceae</taxon>
        <taxon>Streptomyces</taxon>
    </lineage>
</organism>
<feature type="compositionally biased region" description="Polar residues" evidence="1">
    <location>
        <begin position="237"/>
        <end position="246"/>
    </location>
</feature>
<reference evidence="3 4" key="1">
    <citation type="submission" date="2021-03" db="EMBL/GenBank/DDBJ databases">
        <title>Complete genome of Streptomyces formicae strain 1H-GS9 (DSM 100524).</title>
        <authorList>
            <person name="Atanasov K.E."/>
            <person name="Altabella T."/>
            <person name="Ferrer A."/>
        </authorList>
    </citation>
    <scope>NUCLEOTIDE SEQUENCE [LARGE SCALE GENOMIC DNA]</scope>
    <source>
        <strain evidence="3 4">1H-GS9</strain>
    </source>
</reference>
<proteinExistence type="predicted"/>
<keyword evidence="2" id="KW-1133">Transmembrane helix</keyword>
<dbReference type="Proteomes" id="UP000828924">
    <property type="component" value="Chromosome"/>
</dbReference>
<keyword evidence="4" id="KW-1185">Reference proteome</keyword>
<sequence length="276" mass="29628">MPVAHAEAAHSGHDFEKGGKANCALPGTTTPQTPANATDEEDPVTRMDSVRAATGTAKDSVLHAAEVVAPYADTAMDQAAQYAHEARVRLAPHVSRAAHQARRQARVQYESLVAPYVPDAAQRAAVTTRRAARQAADYTVPRIEQAVAVAQPVGEEAVARSTAALAALRGQVSANDIQKLVRRRERRARYGRAAKGVAVFGVLAAGLFAAWRWWDKQANPDWLVEPPAPTEVRDSDTGTGTSTPLTSVDGDGQSVLDPEVRAKQENESEADREDRR</sequence>
<evidence type="ECO:0000256" key="1">
    <source>
        <dbReference type="SAM" id="MobiDB-lite"/>
    </source>
</evidence>
<evidence type="ECO:0000313" key="3">
    <source>
        <dbReference type="EMBL" id="UNM10138.1"/>
    </source>
</evidence>
<dbReference type="Pfam" id="PF17258">
    <property type="entry name" value="DUF5324"/>
    <property type="match status" value="1"/>
</dbReference>
<accession>A0ABY3WC38</accession>
<name>A0ABY3WC38_9ACTN</name>
<keyword evidence="2" id="KW-0472">Membrane</keyword>
<feature type="region of interest" description="Disordered" evidence="1">
    <location>
        <begin position="220"/>
        <end position="276"/>
    </location>
</feature>
<feature type="compositionally biased region" description="Basic and acidic residues" evidence="1">
    <location>
        <begin position="7"/>
        <end position="19"/>
    </location>
</feature>
<feature type="region of interest" description="Disordered" evidence="1">
    <location>
        <begin position="1"/>
        <end position="46"/>
    </location>
</feature>